<dbReference type="InterPro" id="IPR000847">
    <property type="entry name" value="LysR_HTH_N"/>
</dbReference>
<reference evidence="12 13" key="1">
    <citation type="submission" date="2006-03" db="EMBL/GenBank/DDBJ databases">
        <title>Complete sequence of Shewanella denitrificans OS217.</title>
        <authorList>
            <consortium name="US DOE Joint Genome Institute"/>
            <person name="Copeland A."/>
            <person name="Lucas S."/>
            <person name="Lapidus A."/>
            <person name="Barry K."/>
            <person name="Detter J.C."/>
            <person name="Glavina del Rio T."/>
            <person name="Hammon N."/>
            <person name="Israni S."/>
            <person name="Dalin E."/>
            <person name="Tice H."/>
            <person name="Pitluck S."/>
            <person name="Brettin T."/>
            <person name="Bruce D."/>
            <person name="Han C."/>
            <person name="Tapia R."/>
            <person name="Gilna P."/>
            <person name="Kiss H."/>
            <person name="Schmutz J."/>
            <person name="Larimer F."/>
            <person name="Land M."/>
            <person name="Hauser L."/>
            <person name="Kyrpides N."/>
            <person name="Lykidis A."/>
            <person name="Richardson P."/>
        </authorList>
    </citation>
    <scope>NUCLEOTIDE SEQUENCE [LARGE SCALE GENOMIC DNA]</scope>
    <source>
        <strain evidence="13">OS217 / ATCC BAA-1090 / DSM 15013</strain>
    </source>
</reference>
<evidence type="ECO:0000256" key="6">
    <source>
        <dbReference type="ARBA" id="ARBA00023159"/>
    </source>
</evidence>
<keyword evidence="13" id="KW-1185">Reference proteome</keyword>
<keyword evidence="4" id="KW-0805">Transcription regulation</keyword>
<dbReference type="GO" id="GO:2000142">
    <property type="term" value="P:regulation of DNA-templated transcription initiation"/>
    <property type="evidence" value="ECO:0007669"/>
    <property type="project" value="TreeGrafter"/>
</dbReference>
<feature type="domain" description="HTH lysR-type" evidence="11">
    <location>
        <begin position="6"/>
        <end position="63"/>
    </location>
</feature>
<keyword evidence="5" id="KW-0238">DNA-binding</keyword>
<dbReference type="KEGG" id="sdn:Sden_2776"/>
<evidence type="ECO:0000256" key="3">
    <source>
        <dbReference type="ARBA" id="ARBA00022490"/>
    </source>
</evidence>
<comment type="subcellular location">
    <subcellularLocation>
        <location evidence="1">Cytoplasm</location>
    </subcellularLocation>
</comment>
<dbReference type="AlphaFoldDB" id="Q12KH1"/>
<evidence type="ECO:0000256" key="2">
    <source>
        <dbReference type="ARBA" id="ARBA00009437"/>
    </source>
</evidence>
<dbReference type="InterPro" id="IPR036390">
    <property type="entry name" value="WH_DNA-bd_sf"/>
</dbReference>
<dbReference type="PROSITE" id="PS50931">
    <property type="entry name" value="HTH_LYSR"/>
    <property type="match status" value="1"/>
</dbReference>
<sequence>MTMQHINYNHLYYFWMVKKKGSVTKAAQALCLAPHTISGQIKALEARLNGSLFNRVGRGLESTELGELVFRYADKMFDLSYEMLDILNYQKDTSILFEVGIADVLSKALASRVLLSALPTDGTMNLACIESTHESLMARLREHKLDVILSDCAGDSLKYPEILSKKLGECSISFYSASELNTAFPACLEEQGLLLPSKNTSVGQQLHRWFAEQSLTVRIAGEFDDAAMMKAFGFFNKGIFVAPSIYRHDILSQGMVLLGEAADIKEEYHLIFAERMIQHAGVKRLLTTDFSDVFSGVATLHQQI</sequence>
<dbReference type="InterPro" id="IPR005119">
    <property type="entry name" value="LysR_subst-bd"/>
</dbReference>
<keyword evidence="3" id="KW-0963">Cytoplasm</keyword>
<dbReference type="GO" id="GO:0005737">
    <property type="term" value="C:cytoplasm"/>
    <property type="evidence" value="ECO:0007669"/>
    <property type="project" value="UniProtKB-SubCell"/>
</dbReference>
<evidence type="ECO:0000256" key="4">
    <source>
        <dbReference type="ARBA" id="ARBA00023015"/>
    </source>
</evidence>
<evidence type="ECO:0000256" key="1">
    <source>
        <dbReference type="ARBA" id="ARBA00004496"/>
    </source>
</evidence>
<dbReference type="SUPFAM" id="SSF46785">
    <property type="entry name" value="Winged helix' DNA-binding domain"/>
    <property type="match status" value="1"/>
</dbReference>
<dbReference type="PANTHER" id="PTHR30293:SF2">
    <property type="entry name" value="TRANSCRIPTIONAL ACTIVATOR PROTEIN NHAR"/>
    <property type="match status" value="1"/>
</dbReference>
<proteinExistence type="inferred from homology"/>
<dbReference type="NCBIfam" id="NF008284">
    <property type="entry name" value="PRK11062.1"/>
    <property type="match status" value="1"/>
</dbReference>
<evidence type="ECO:0000313" key="12">
    <source>
        <dbReference type="EMBL" id="ABE56055.1"/>
    </source>
</evidence>
<name>Q12KH1_SHEDO</name>
<dbReference type="Gene3D" id="1.10.10.10">
    <property type="entry name" value="Winged helix-like DNA-binding domain superfamily/Winged helix DNA-binding domain"/>
    <property type="match status" value="1"/>
</dbReference>
<dbReference type="eggNOG" id="COG0583">
    <property type="taxonomic scope" value="Bacteria"/>
</dbReference>
<dbReference type="PANTHER" id="PTHR30293">
    <property type="entry name" value="TRANSCRIPTIONAL REGULATORY PROTEIN NAC-RELATED"/>
    <property type="match status" value="1"/>
</dbReference>
<dbReference type="SUPFAM" id="SSF53850">
    <property type="entry name" value="Periplasmic binding protein-like II"/>
    <property type="match status" value="1"/>
</dbReference>
<dbReference type="GO" id="GO:0003677">
    <property type="term" value="F:DNA binding"/>
    <property type="evidence" value="ECO:0007669"/>
    <property type="project" value="UniProtKB-KW"/>
</dbReference>
<accession>Q12KH1</accession>
<evidence type="ECO:0000256" key="8">
    <source>
        <dbReference type="ARBA" id="ARBA00057491"/>
    </source>
</evidence>
<evidence type="ECO:0000256" key="10">
    <source>
        <dbReference type="ARBA" id="ARBA00082244"/>
    </source>
</evidence>
<dbReference type="Proteomes" id="UP000001982">
    <property type="component" value="Chromosome"/>
</dbReference>
<evidence type="ECO:0000256" key="5">
    <source>
        <dbReference type="ARBA" id="ARBA00023125"/>
    </source>
</evidence>
<dbReference type="FunFam" id="1.10.10.10:FF:000180">
    <property type="entry name" value="Transcriptional activator NhaR"/>
    <property type="match status" value="1"/>
</dbReference>
<comment type="function">
    <text evidence="8">Plays a role in the positive regulation of NhaA.</text>
</comment>
<protein>
    <recommendedName>
        <fullName evidence="9">Transcriptional activator protein NhaR</fullName>
    </recommendedName>
    <alternativeName>
        <fullName evidence="10">Na(+)/H(+) antiporter regulatory protein</fullName>
    </alternativeName>
</protein>
<evidence type="ECO:0000313" key="13">
    <source>
        <dbReference type="Proteomes" id="UP000001982"/>
    </source>
</evidence>
<keyword evidence="6" id="KW-0010">Activator</keyword>
<dbReference type="InterPro" id="IPR036388">
    <property type="entry name" value="WH-like_DNA-bd_sf"/>
</dbReference>
<evidence type="ECO:0000259" key="11">
    <source>
        <dbReference type="PROSITE" id="PS50931"/>
    </source>
</evidence>
<dbReference type="Pfam" id="PF03466">
    <property type="entry name" value="LysR_substrate"/>
    <property type="match status" value="1"/>
</dbReference>
<keyword evidence="7" id="KW-0804">Transcription</keyword>
<dbReference type="STRING" id="318161.Sden_2776"/>
<dbReference type="HOGENOM" id="CLU_039613_9_0_6"/>
<gene>
    <name evidence="12" type="ordered locus">Sden_2776</name>
</gene>
<dbReference type="EMBL" id="CP000302">
    <property type="protein sequence ID" value="ABE56055.1"/>
    <property type="molecule type" value="Genomic_DNA"/>
</dbReference>
<dbReference type="GO" id="GO:0003700">
    <property type="term" value="F:DNA-binding transcription factor activity"/>
    <property type="evidence" value="ECO:0007669"/>
    <property type="project" value="InterPro"/>
</dbReference>
<dbReference type="Pfam" id="PF00126">
    <property type="entry name" value="HTH_1"/>
    <property type="match status" value="1"/>
</dbReference>
<evidence type="ECO:0000256" key="9">
    <source>
        <dbReference type="ARBA" id="ARBA00072282"/>
    </source>
</evidence>
<evidence type="ECO:0000256" key="7">
    <source>
        <dbReference type="ARBA" id="ARBA00023163"/>
    </source>
</evidence>
<comment type="similarity">
    <text evidence="2">Belongs to the LysR transcriptional regulatory family.</text>
</comment>
<organism evidence="12 13">
    <name type="scientific">Shewanella denitrificans (strain OS217 / ATCC BAA-1090 / DSM 15013)</name>
    <dbReference type="NCBI Taxonomy" id="318161"/>
    <lineage>
        <taxon>Bacteria</taxon>
        <taxon>Pseudomonadati</taxon>
        <taxon>Pseudomonadota</taxon>
        <taxon>Gammaproteobacteria</taxon>
        <taxon>Alteromonadales</taxon>
        <taxon>Shewanellaceae</taxon>
        <taxon>Shewanella</taxon>
    </lineage>
</organism>